<evidence type="ECO:0000313" key="2">
    <source>
        <dbReference type="EMBL" id="VDI32734.1"/>
    </source>
</evidence>
<gene>
    <name evidence="2" type="ORF">MGAL_10B063202</name>
</gene>
<dbReference type="Proteomes" id="UP000596742">
    <property type="component" value="Unassembled WGS sequence"/>
</dbReference>
<dbReference type="PANTHER" id="PTHR22605:SF16">
    <property type="entry name" value="E3 UBIQUITIN-PROTEIN LIGASE RNF213"/>
    <property type="match status" value="1"/>
</dbReference>
<dbReference type="SUPFAM" id="SSF52540">
    <property type="entry name" value="P-loop containing nucleoside triphosphate hydrolases"/>
    <property type="match status" value="2"/>
</dbReference>
<proteinExistence type="predicted"/>
<dbReference type="PROSITE" id="PS00675">
    <property type="entry name" value="SIGMA54_INTERACT_1"/>
    <property type="match status" value="1"/>
</dbReference>
<dbReference type="InterPro" id="IPR025662">
    <property type="entry name" value="Sigma_54_int_dom_ATP-bd_1"/>
</dbReference>
<dbReference type="SMART" id="SM00382">
    <property type="entry name" value="AAA"/>
    <property type="match status" value="2"/>
</dbReference>
<keyword evidence="3" id="KW-1185">Reference proteome</keyword>
<accession>A0A8B6EBR1</accession>
<dbReference type="GO" id="GO:0016887">
    <property type="term" value="F:ATP hydrolysis activity"/>
    <property type="evidence" value="ECO:0007669"/>
    <property type="project" value="InterPro"/>
</dbReference>
<feature type="domain" description="AAA+ ATPase" evidence="1">
    <location>
        <begin position="1009"/>
        <end position="1158"/>
    </location>
</feature>
<evidence type="ECO:0000313" key="3">
    <source>
        <dbReference type="Proteomes" id="UP000596742"/>
    </source>
</evidence>
<protein>
    <recommendedName>
        <fullName evidence="1">AAA+ ATPase domain-containing protein</fullName>
    </recommendedName>
</protein>
<evidence type="ECO:0000259" key="1">
    <source>
        <dbReference type="SMART" id="SM00382"/>
    </source>
</evidence>
<sequence length="2141" mass="245871">MGEWKNLQRRLESGQILCRDFEAMYREFDRETVKKELEYFQEGKTTEWVDERLRQIKLYWEIARCKKAAVLITEIKESFELDGDFSSVQSILQFVQERDVEMALLQNSMVNLCRSFASIDDRKIECLKSFQDSRSLVMWLRSAMKKDELKIFVDLAYNSTGEERIDIKRVTTLRAAVTGYSSLIFDMKNNCDYEQFLQLCKDVWRAHASNPVLPKQLKLQDVLQLAIEEDGEPEQKRKLYTLSDLNDLQSRLMLIGTAEATEDIDRFLEIFDALKILGTMFIRILNSGCVLFSNFQVEFRCDKKSAVCVFLSFGEKNDKRIIRGKRSINDQDDCLFVRKIADFLGKCLDEWDSFIDAQREENYLLNYFSMKQLVFLQCELAKLGTDQEPSAKLYPLLSAVKKDCKREDVVTSLRNARSELIRIESKERTIAPKPKVEKSKEDLVVNFIKEMMVSNYSESLALEALKHVKPENITDGIVWCIEHQDEHEEKSPELIDEENFPDWIRRDATLFSVTARSLELGDVMKGVDLSKEKAMKNLEDLWRGFLTSVTSSVSDFLSVGHTALILKLLSQKDTRTVNRSFAHCGCEVGVPNLLICPQNEMYTTVLSIYCEDKTAPLPQADEILLCTKDTQFDIIETFWRRAFYAKSKLIYCLVNVDLLDYEVSDKAEVSLDRHMQSANQKGIELSSVRVVKSLRAGLGKTLFVKNMKAALESKRRGEKNSCKDKCLITIPIYGKCLLLDDVADILLCQAQSSSSENGRIFHIDIAHEVEEGVDLFLFQLIVLGCVTHKSGHVWRKSANDYFIIESMPLLDVSGKTDTKQVQYKSQCLKIFPDILCKSPDECLRILSNPDLPGSQTTNLGFDDSIYNSEVFQRPYKYLSTLGKKEKGNLNAKGDCLKTLTSPHPYLFFNNDHQTMTFLGFFIEKTSYNLMDHQTKRILERNIMTGHLYTALNRHGVNLSEEFDHLKRGEKIQKLCTVMGIKEEYDPDPTYELTTDNVKKILAIYMRFRCDIPVIIMGETGSGKTRLVKFMCALQNKKTMVKDDSIVESMIIMKVHGGTTVEDISKTVIRAEFKARQNAEKMPGIFTVLFFDETNTTEAIGAIKEIMCDKCLQGKPIELHERLKIVAACNPYRKHKDAVIKSMEEAGLGYRVKAEDTKEKLGHVPMRHLVYKVRPLPQSMLSLVWDFGQLNTVVEEMYIRQMVLRYIKEGKLPSLRNIDNVLTKLLSECQKFMRDQKNECSFVSLRDVERVLDVTSWFKNCYKALFEMDINAETEVTRSLLLALRVCYESCLEDKKSFTDMISSYIQPPLVASKDLQSYISGCRDAFLKNVKISTNIARNRALKENVFLMIVCIENKIPMFLIGKPGSSKSLAKAIVAENMHGANSKEIFFKNFKEIQIVSYQCSPLSKPDSIIGTFKKGADLQKNQDPTSYVCVVVLDEIGLAEDSETMALKTLHSLLEEGCSTEGIDDPKSENKVAFIGISNWALDPAKMNRGIFVRRDTPDRRELEETARGICATSKEVLEIINTIIPNLAEGYMHLLKHESIQREYFGLRDFYSLIKMIYGFADTHKKKLSWNQLKYAIMRNFGGLEGVDPVQVFRKHLNNVDPNDKVCRNINRIKVCMETGTTAVLLNLENLYESLYDTMNQYYVECFGQKFIELGLGNHRVKCHVHKDFRLIVVALKETVAKEFQTPLINRLEKHVISLSTLLSTKQQQVLEKLNLWIRNFCQYSDEAGEAKSNSEKCQSISDVFVGIHSDSSAAVILQLYEDKRKGKHDLDYRLDEEVLKEAKKTLIWCTTPDTILTRDYEKLPEQKDDLIQIYFKDQQHESLFQYIRVNKSGNMEACSLIQVTTHAKLFSTHDVFELCKMLPITRQNVALLSLQSFDTEQQFGRKIREVLTKQMDRSKLRLIFVQCESGDQKGNLVACARYSIESEIKTLKKNDIKNLFVILIVQIPRVTGRYFTGFQCGTWHSVHIDELRAKQDMPHFIDMYKKPISAVLESYLHETETSGAQFDVISLIWSCIQKALASVKDVNEESKRNIERVKLIFSLEERYGKIRTNKEGEHGRNQKSVMSGLAVHIIALLKEKEEYFDQHHWLSTETAKSVDIDRAGTYSSDLPCNNIDTHNDTSTDAMHAVEYMKDM</sequence>
<dbReference type="InterPro" id="IPR003593">
    <property type="entry name" value="AAA+_ATPase"/>
</dbReference>
<dbReference type="OrthoDB" id="2423195at2759"/>
<reference evidence="2" key="1">
    <citation type="submission" date="2018-11" db="EMBL/GenBank/DDBJ databases">
        <authorList>
            <person name="Alioto T."/>
            <person name="Alioto T."/>
        </authorList>
    </citation>
    <scope>NUCLEOTIDE SEQUENCE</scope>
</reference>
<dbReference type="GO" id="GO:0004842">
    <property type="term" value="F:ubiquitin-protein transferase activity"/>
    <property type="evidence" value="ECO:0007669"/>
    <property type="project" value="InterPro"/>
</dbReference>
<dbReference type="InterPro" id="IPR027417">
    <property type="entry name" value="P-loop_NTPase"/>
</dbReference>
<dbReference type="EMBL" id="UYJE01004946">
    <property type="protein sequence ID" value="VDI32734.1"/>
    <property type="molecule type" value="Genomic_DNA"/>
</dbReference>
<dbReference type="InterPro" id="IPR031248">
    <property type="entry name" value="RNF213"/>
</dbReference>
<dbReference type="PANTHER" id="PTHR22605">
    <property type="entry name" value="RZ-TYPE DOMAIN-CONTAINING PROTEIN"/>
    <property type="match status" value="1"/>
</dbReference>
<feature type="domain" description="AAA+ ATPase" evidence="1">
    <location>
        <begin position="1355"/>
        <end position="1507"/>
    </location>
</feature>
<organism evidence="2 3">
    <name type="scientific">Mytilus galloprovincialis</name>
    <name type="common">Mediterranean mussel</name>
    <dbReference type="NCBI Taxonomy" id="29158"/>
    <lineage>
        <taxon>Eukaryota</taxon>
        <taxon>Metazoa</taxon>
        <taxon>Spiralia</taxon>
        <taxon>Lophotrochozoa</taxon>
        <taxon>Mollusca</taxon>
        <taxon>Bivalvia</taxon>
        <taxon>Autobranchia</taxon>
        <taxon>Pteriomorphia</taxon>
        <taxon>Mytilida</taxon>
        <taxon>Mytiloidea</taxon>
        <taxon>Mytilidae</taxon>
        <taxon>Mytilinae</taxon>
        <taxon>Mytilus</taxon>
    </lineage>
</organism>
<name>A0A8B6EBR1_MYTGA</name>
<comment type="caution">
    <text evidence="2">The sequence shown here is derived from an EMBL/GenBank/DDBJ whole genome shotgun (WGS) entry which is preliminary data.</text>
</comment>
<dbReference type="Gene3D" id="3.40.50.300">
    <property type="entry name" value="P-loop containing nucleotide triphosphate hydrolases"/>
    <property type="match status" value="2"/>
</dbReference>